<dbReference type="EMBL" id="JASCZI010241701">
    <property type="protein sequence ID" value="MED6205279.1"/>
    <property type="molecule type" value="Genomic_DNA"/>
</dbReference>
<evidence type="ECO:0000313" key="2">
    <source>
        <dbReference type="EMBL" id="MED6205279.1"/>
    </source>
</evidence>
<evidence type="ECO:0000256" key="1">
    <source>
        <dbReference type="SAM" id="MobiDB-lite"/>
    </source>
</evidence>
<organism evidence="2 3">
    <name type="scientific">Stylosanthes scabra</name>
    <dbReference type="NCBI Taxonomy" id="79078"/>
    <lineage>
        <taxon>Eukaryota</taxon>
        <taxon>Viridiplantae</taxon>
        <taxon>Streptophyta</taxon>
        <taxon>Embryophyta</taxon>
        <taxon>Tracheophyta</taxon>
        <taxon>Spermatophyta</taxon>
        <taxon>Magnoliopsida</taxon>
        <taxon>eudicotyledons</taxon>
        <taxon>Gunneridae</taxon>
        <taxon>Pentapetalae</taxon>
        <taxon>rosids</taxon>
        <taxon>fabids</taxon>
        <taxon>Fabales</taxon>
        <taxon>Fabaceae</taxon>
        <taxon>Papilionoideae</taxon>
        <taxon>50 kb inversion clade</taxon>
        <taxon>dalbergioids sensu lato</taxon>
        <taxon>Dalbergieae</taxon>
        <taxon>Pterocarpus clade</taxon>
        <taxon>Stylosanthes</taxon>
    </lineage>
</organism>
<comment type="caution">
    <text evidence="2">The sequence shown here is derived from an EMBL/GenBank/DDBJ whole genome shotgun (WGS) entry which is preliminary data.</text>
</comment>
<accession>A0ABU6Y5K6</accession>
<proteinExistence type="predicted"/>
<name>A0ABU6Y5K6_9FABA</name>
<gene>
    <name evidence="2" type="ORF">PIB30_016262</name>
</gene>
<dbReference type="Proteomes" id="UP001341840">
    <property type="component" value="Unassembled WGS sequence"/>
</dbReference>
<reference evidence="2 3" key="1">
    <citation type="journal article" date="2023" name="Plants (Basel)">
        <title>Bridging the Gap: Combining Genomics and Transcriptomics Approaches to Understand Stylosanthes scabra, an Orphan Legume from the Brazilian Caatinga.</title>
        <authorList>
            <person name="Ferreira-Neto J.R.C."/>
            <person name="da Silva M.D."/>
            <person name="Binneck E."/>
            <person name="de Melo N.F."/>
            <person name="da Silva R.H."/>
            <person name="de Melo A.L.T.M."/>
            <person name="Pandolfi V."/>
            <person name="Bustamante F.O."/>
            <person name="Brasileiro-Vidal A.C."/>
            <person name="Benko-Iseppon A.M."/>
        </authorList>
    </citation>
    <scope>NUCLEOTIDE SEQUENCE [LARGE SCALE GENOMIC DNA]</scope>
    <source>
        <tissue evidence="2">Leaves</tissue>
    </source>
</reference>
<keyword evidence="3" id="KW-1185">Reference proteome</keyword>
<sequence length="157" mass="17711">MNTLDLLQALRQSLQLQSSKMMQLMMMAKRTRLIVTMIKLRLSPLPIWHLAQKTILRDGERQRKALEARIDKEKDKRKETGHCATARVPGSNSGGFCLHRATARSSRTMARGKVKSDDAIDRATAPSPPCDRTAPSDRIKMKGKNEISSFWARAKPL</sequence>
<evidence type="ECO:0000313" key="3">
    <source>
        <dbReference type="Proteomes" id="UP001341840"/>
    </source>
</evidence>
<feature type="region of interest" description="Disordered" evidence="1">
    <location>
        <begin position="107"/>
        <end position="137"/>
    </location>
</feature>
<protein>
    <submittedName>
        <fullName evidence="2">Uncharacterized protein</fullName>
    </submittedName>
</protein>